<evidence type="ECO:0000313" key="2">
    <source>
        <dbReference type="EMBL" id="MBS5333801.1"/>
    </source>
</evidence>
<dbReference type="Gene3D" id="1.10.10.60">
    <property type="entry name" value="Homeodomain-like"/>
    <property type="match status" value="1"/>
</dbReference>
<organism evidence="2 3">
    <name type="scientific">Subdoligranulum variabile</name>
    <dbReference type="NCBI Taxonomy" id="214851"/>
    <lineage>
        <taxon>Bacteria</taxon>
        <taxon>Bacillati</taxon>
        <taxon>Bacillota</taxon>
        <taxon>Clostridia</taxon>
        <taxon>Eubacteriales</taxon>
        <taxon>Oscillospiraceae</taxon>
        <taxon>Subdoligranulum</taxon>
    </lineage>
</organism>
<evidence type="ECO:0000259" key="1">
    <source>
        <dbReference type="Pfam" id="PF06527"/>
    </source>
</evidence>
<accession>A0A943HKM0</accession>
<dbReference type="AlphaFoldDB" id="A0A943HKM0"/>
<protein>
    <submittedName>
        <fullName evidence="2">TniQ family protein</fullName>
    </submittedName>
</protein>
<name>A0A943HKM0_9FIRM</name>
<proteinExistence type="predicted"/>
<evidence type="ECO:0000313" key="3">
    <source>
        <dbReference type="Proteomes" id="UP000759273"/>
    </source>
</evidence>
<dbReference type="EMBL" id="JAGZGG010000063">
    <property type="protein sequence ID" value="MBS5333801.1"/>
    <property type="molecule type" value="Genomic_DNA"/>
</dbReference>
<reference evidence="2" key="1">
    <citation type="submission" date="2021-02" db="EMBL/GenBank/DDBJ databases">
        <title>Infant gut strain persistence is associated with maternal origin, phylogeny, and functional potential including surface adhesion and iron acquisition.</title>
        <authorList>
            <person name="Lou Y.C."/>
        </authorList>
    </citation>
    <scope>NUCLEOTIDE SEQUENCE</scope>
    <source>
        <strain evidence="2">L3_101_000M1_dasL3_101_000M1_concoct_87</strain>
    </source>
</reference>
<dbReference type="InterPro" id="IPR009492">
    <property type="entry name" value="TniQ"/>
</dbReference>
<comment type="caution">
    <text evidence="2">The sequence shown here is derived from an EMBL/GenBank/DDBJ whole genome shotgun (WGS) entry which is preliminary data.</text>
</comment>
<gene>
    <name evidence="2" type="ORF">KHY36_14925</name>
</gene>
<feature type="domain" description="TniQ" evidence="1">
    <location>
        <begin position="4"/>
        <end position="158"/>
    </location>
</feature>
<dbReference type="Pfam" id="PF06527">
    <property type="entry name" value="TniQ"/>
    <property type="match status" value="1"/>
</dbReference>
<sequence>MISFFPSPYPDELWYSVICRYHVHSGNYCAKHTLRQLYGDNFCAPSLMLCGPINTLLAQLPQGFLSAKDVVMQHTFYPYYARFFPTQRKRSTYAYVVNGNPLTVHRMGISQANGNHCSVMRYCPVCYQEDLQLHGEPYWHRSHQLPDMQICTKHRCWLVDTDVAYNSTRQQELFPASFTMQLKKQSAEPVPGCLLALDSLLHDTLDSSFDYRDGSVYHAVLDCALRSRGWRSLTGGRTYATKIENALLNLYGSYVPATDISAKQLHATLCNKSVAPRYVLQLAVLLRLTLYDLLHAPDAVLDYKAEMKEMYQSGASMYHIAQLYGTDAKTVARWVKQ</sequence>
<dbReference type="Proteomes" id="UP000759273">
    <property type="component" value="Unassembled WGS sequence"/>
</dbReference>